<gene>
    <name evidence="1" type="ORF">GMARGA_LOCUS27600</name>
</gene>
<organism evidence="1 2">
    <name type="scientific">Gigaspora margarita</name>
    <dbReference type="NCBI Taxonomy" id="4874"/>
    <lineage>
        <taxon>Eukaryota</taxon>
        <taxon>Fungi</taxon>
        <taxon>Fungi incertae sedis</taxon>
        <taxon>Mucoromycota</taxon>
        <taxon>Glomeromycotina</taxon>
        <taxon>Glomeromycetes</taxon>
        <taxon>Diversisporales</taxon>
        <taxon>Gigasporaceae</taxon>
        <taxon>Gigaspora</taxon>
    </lineage>
</organism>
<comment type="caution">
    <text evidence="1">The sequence shown here is derived from an EMBL/GenBank/DDBJ whole genome shotgun (WGS) entry which is preliminary data.</text>
</comment>
<dbReference type="EMBL" id="CAJVQB010034008">
    <property type="protein sequence ID" value="CAG8820557.1"/>
    <property type="molecule type" value="Genomic_DNA"/>
</dbReference>
<accession>A0ABN7W8I7</accession>
<reference evidence="1 2" key="1">
    <citation type="submission" date="2021-06" db="EMBL/GenBank/DDBJ databases">
        <authorList>
            <person name="Kallberg Y."/>
            <person name="Tangrot J."/>
            <person name="Rosling A."/>
        </authorList>
    </citation>
    <scope>NUCLEOTIDE SEQUENCE [LARGE SCALE GENOMIC DNA]</scope>
    <source>
        <strain evidence="1 2">120-4 pot B 10/14</strain>
    </source>
</reference>
<keyword evidence="2" id="KW-1185">Reference proteome</keyword>
<protein>
    <submittedName>
        <fullName evidence="1">7910_t:CDS:1</fullName>
    </submittedName>
</protein>
<evidence type="ECO:0000313" key="2">
    <source>
        <dbReference type="Proteomes" id="UP000789901"/>
    </source>
</evidence>
<sequence length="120" mass="14303">FYLPCDLESLSLYIHGLILKTHEYGKEIPAIAFEICILEYMSNQDKKLHHIIPTQLALYNCLKLASLQYTVVRQLDVIKVVKMFENINALRNFFYEFEGFHAMQAFWEDNLIRNHFHYQS</sequence>
<evidence type="ECO:0000313" key="1">
    <source>
        <dbReference type="EMBL" id="CAG8820557.1"/>
    </source>
</evidence>
<proteinExistence type="predicted"/>
<name>A0ABN7W8I7_GIGMA</name>
<dbReference type="Proteomes" id="UP000789901">
    <property type="component" value="Unassembled WGS sequence"/>
</dbReference>
<feature type="non-terminal residue" evidence="1">
    <location>
        <position position="1"/>
    </location>
</feature>